<gene>
    <name evidence="1" type="ORF">ACFY35_34910</name>
</gene>
<comment type="caution">
    <text evidence="1">The sequence shown here is derived from an EMBL/GenBank/DDBJ whole genome shotgun (WGS) entry which is preliminary data.</text>
</comment>
<keyword evidence="2" id="KW-1185">Reference proteome</keyword>
<proteinExistence type="predicted"/>
<accession>A0ABW6WQB6</accession>
<protein>
    <recommendedName>
        <fullName evidence="3">Adhesin domain-containing protein</fullName>
    </recommendedName>
</protein>
<evidence type="ECO:0008006" key="3">
    <source>
        <dbReference type="Google" id="ProtNLM"/>
    </source>
</evidence>
<dbReference type="RefSeq" id="WP_245577657.1">
    <property type="nucleotide sequence ID" value="NZ_JBIAZU010000006.1"/>
</dbReference>
<dbReference type="Proteomes" id="UP001602245">
    <property type="component" value="Unassembled WGS sequence"/>
</dbReference>
<evidence type="ECO:0000313" key="1">
    <source>
        <dbReference type="EMBL" id="MFF5294660.1"/>
    </source>
</evidence>
<name>A0ABW6WQB6_9ACTN</name>
<evidence type="ECO:0000313" key="2">
    <source>
        <dbReference type="Proteomes" id="UP001602245"/>
    </source>
</evidence>
<sequence length="194" mass="20289">MGALLGRSGAYLTVDDAASRVEVVTAAMPGVLYRVTTPADSGLEPRVTSENGQVRARLVPTGGDGPDEVRIVLNRDVRWAISLPAGAGEQQLDLRRGWVSRVDLGASGLVELRLPPPSGTVPITLAGAVGSLVLTGSPLRVELGQGAGFAELPWVSGQAIPPRTVVQTPGWITFPDRYAVSTRSTIGSLTVRDD</sequence>
<reference evidence="1 2" key="1">
    <citation type="submission" date="2024-10" db="EMBL/GenBank/DDBJ databases">
        <title>The Natural Products Discovery Center: Release of the First 8490 Sequenced Strains for Exploring Actinobacteria Biosynthetic Diversity.</title>
        <authorList>
            <person name="Kalkreuter E."/>
            <person name="Kautsar S.A."/>
            <person name="Yang D."/>
            <person name="Bader C.D."/>
            <person name="Teijaro C.N."/>
            <person name="Fluegel L."/>
            <person name="Davis C.M."/>
            <person name="Simpson J.R."/>
            <person name="Lauterbach L."/>
            <person name="Steele A.D."/>
            <person name="Gui C."/>
            <person name="Meng S."/>
            <person name="Li G."/>
            <person name="Viehrig K."/>
            <person name="Ye F."/>
            <person name="Su P."/>
            <person name="Kiefer A.F."/>
            <person name="Nichols A."/>
            <person name="Cepeda A.J."/>
            <person name="Yan W."/>
            <person name="Fan B."/>
            <person name="Jiang Y."/>
            <person name="Adhikari A."/>
            <person name="Zheng C.-J."/>
            <person name="Schuster L."/>
            <person name="Cowan T.M."/>
            <person name="Smanski M.J."/>
            <person name="Chevrette M.G."/>
            <person name="De Carvalho L.P.S."/>
            <person name="Shen B."/>
        </authorList>
    </citation>
    <scope>NUCLEOTIDE SEQUENCE [LARGE SCALE GENOMIC DNA]</scope>
    <source>
        <strain evidence="1 2">NPDC000087</strain>
    </source>
</reference>
<dbReference type="EMBL" id="JBIAZU010000006">
    <property type="protein sequence ID" value="MFF5294660.1"/>
    <property type="molecule type" value="Genomic_DNA"/>
</dbReference>
<organism evidence="1 2">
    <name type="scientific">Paractinoplanes globisporus</name>
    <dbReference type="NCBI Taxonomy" id="113565"/>
    <lineage>
        <taxon>Bacteria</taxon>
        <taxon>Bacillati</taxon>
        <taxon>Actinomycetota</taxon>
        <taxon>Actinomycetes</taxon>
        <taxon>Micromonosporales</taxon>
        <taxon>Micromonosporaceae</taxon>
        <taxon>Paractinoplanes</taxon>
    </lineage>
</organism>